<evidence type="ECO:0000313" key="3">
    <source>
        <dbReference type="Proteomes" id="UP000184315"/>
    </source>
</evidence>
<name>A0A1J1LNK8_9CYAN</name>
<proteinExistence type="predicted"/>
<evidence type="ECO:0000256" key="1">
    <source>
        <dbReference type="SAM" id="MobiDB-lite"/>
    </source>
</evidence>
<organism evidence="2 3">
    <name type="scientific">Planktothrix tepida PCC 9214</name>
    <dbReference type="NCBI Taxonomy" id="671072"/>
    <lineage>
        <taxon>Bacteria</taxon>
        <taxon>Bacillati</taxon>
        <taxon>Cyanobacteriota</taxon>
        <taxon>Cyanophyceae</taxon>
        <taxon>Oscillatoriophycideae</taxon>
        <taxon>Oscillatoriales</taxon>
        <taxon>Microcoleaceae</taxon>
        <taxon>Planktothrix</taxon>
    </lineage>
</organism>
<dbReference type="EMBL" id="CZDF01000158">
    <property type="protein sequence ID" value="CUR33822.1"/>
    <property type="molecule type" value="Genomic_DNA"/>
</dbReference>
<gene>
    <name evidence="2" type="ORF">PL9214520361</name>
</gene>
<feature type="compositionally biased region" description="Basic and acidic residues" evidence="1">
    <location>
        <begin position="7"/>
        <end position="33"/>
    </location>
</feature>
<feature type="region of interest" description="Disordered" evidence="1">
    <location>
        <begin position="1"/>
        <end position="41"/>
    </location>
</feature>
<dbReference type="Proteomes" id="UP000184315">
    <property type="component" value="Unassembled WGS sequence"/>
</dbReference>
<reference evidence="3" key="1">
    <citation type="submission" date="2015-10" db="EMBL/GenBank/DDBJ databases">
        <authorList>
            <person name="Regsiter A."/>
            <person name="william w."/>
        </authorList>
    </citation>
    <scope>NUCLEOTIDE SEQUENCE [LARGE SCALE GENOMIC DNA]</scope>
</reference>
<accession>A0A1J1LNK8</accession>
<dbReference type="AlphaFoldDB" id="A0A1J1LNK8"/>
<keyword evidence="3" id="KW-1185">Reference proteome</keyword>
<sequence>MVFHGQRNRDLERQHQVGQHPEQEGDAAGREGELQSYFQHQ</sequence>
<protein>
    <submittedName>
        <fullName evidence="2">Uncharacterized protein</fullName>
    </submittedName>
</protein>
<evidence type="ECO:0000313" key="2">
    <source>
        <dbReference type="EMBL" id="CUR33822.1"/>
    </source>
</evidence>